<evidence type="ECO:0000256" key="8">
    <source>
        <dbReference type="SAM" id="MobiDB-lite"/>
    </source>
</evidence>
<evidence type="ECO:0000259" key="9">
    <source>
        <dbReference type="PROSITE" id="PS50076"/>
    </source>
</evidence>
<proteinExistence type="inferred from homology"/>
<dbReference type="CDD" id="cd10747">
    <property type="entry name" value="DnaJ_C"/>
    <property type="match status" value="1"/>
</dbReference>
<accession>A0AAD5K1G9</accession>
<dbReference type="GO" id="GO:0031072">
    <property type="term" value="F:heat shock protein binding"/>
    <property type="evidence" value="ECO:0007669"/>
    <property type="project" value="InterPro"/>
</dbReference>
<dbReference type="GO" id="GO:0005737">
    <property type="term" value="C:cytoplasm"/>
    <property type="evidence" value="ECO:0007669"/>
    <property type="project" value="TreeGrafter"/>
</dbReference>
<dbReference type="InterPro" id="IPR036410">
    <property type="entry name" value="HSP_DnaJ_Cys-rich_dom_sf"/>
</dbReference>
<dbReference type="SUPFAM" id="SSF46565">
    <property type="entry name" value="Chaperone J-domain"/>
    <property type="match status" value="1"/>
</dbReference>
<dbReference type="InterPro" id="IPR012724">
    <property type="entry name" value="DnaJ"/>
</dbReference>
<keyword evidence="2" id="KW-0677">Repeat</keyword>
<evidence type="ECO:0000259" key="10">
    <source>
        <dbReference type="PROSITE" id="PS51188"/>
    </source>
</evidence>
<dbReference type="HAMAP" id="MF_01152">
    <property type="entry name" value="DnaJ"/>
    <property type="match status" value="1"/>
</dbReference>
<dbReference type="Gene3D" id="1.10.287.110">
    <property type="entry name" value="DnaJ domain"/>
    <property type="match status" value="1"/>
</dbReference>
<dbReference type="Pfam" id="PF00684">
    <property type="entry name" value="DnaJ_CXXCXGXG"/>
    <property type="match status" value="1"/>
</dbReference>
<evidence type="ECO:0000256" key="3">
    <source>
        <dbReference type="ARBA" id="ARBA00022771"/>
    </source>
</evidence>
<dbReference type="SMART" id="SM00271">
    <property type="entry name" value="DnaJ"/>
    <property type="match status" value="1"/>
</dbReference>
<dbReference type="AlphaFoldDB" id="A0AAD5K1G9"/>
<dbReference type="PROSITE" id="PS00636">
    <property type="entry name" value="DNAJ_1"/>
    <property type="match status" value="1"/>
</dbReference>
<evidence type="ECO:0000256" key="2">
    <source>
        <dbReference type="ARBA" id="ARBA00022737"/>
    </source>
</evidence>
<dbReference type="GO" id="GO:0009408">
    <property type="term" value="P:response to heat"/>
    <property type="evidence" value="ECO:0007669"/>
    <property type="project" value="InterPro"/>
</dbReference>
<dbReference type="SUPFAM" id="SSF49493">
    <property type="entry name" value="HSP40/DnaJ peptide-binding domain"/>
    <property type="match status" value="2"/>
</dbReference>
<dbReference type="Pfam" id="PF01556">
    <property type="entry name" value="DnaJ_C"/>
    <property type="match status" value="1"/>
</dbReference>
<dbReference type="InterPro" id="IPR036869">
    <property type="entry name" value="J_dom_sf"/>
</dbReference>
<evidence type="ECO:0000313" key="11">
    <source>
        <dbReference type="EMBL" id="KAI9264872.1"/>
    </source>
</evidence>
<dbReference type="PANTHER" id="PTHR43096:SF52">
    <property type="entry name" value="DNAJ HOMOLOG 1, MITOCHONDRIAL-RELATED"/>
    <property type="match status" value="1"/>
</dbReference>
<dbReference type="PROSITE" id="PS51188">
    <property type="entry name" value="ZF_CR"/>
    <property type="match status" value="1"/>
</dbReference>
<feature type="zinc finger region" description="CR-type" evidence="7">
    <location>
        <begin position="221"/>
        <end position="301"/>
    </location>
</feature>
<dbReference type="SUPFAM" id="SSF57938">
    <property type="entry name" value="DnaJ/Hsp40 cysteine-rich domain"/>
    <property type="match status" value="1"/>
</dbReference>
<evidence type="ECO:0000256" key="1">
    <source>
        <dbReference type="ARBA" id="ARBA00022723"/>
    </source>
</evidence>
<dbReference type="PRINTS" id="PR00625">
    <property type="entry name" value="JDOMAIN"/>
</dbReference>
<dbReference type="PANTHER" id="PTHR43096">
    <property type="entry name" value="DNAJ HOMOLOG 1, MITOCHONDRIAL-RELATED"/>
    <property type="match status" value="1"/>
</dbReference>
<dbReference type="Proteomes" id="UP001209540">
    <property type="component" value="Unassembled WGS sequence"/>
</dbReference>
<evidence type="ECO:0000256" key="5">
    <source>
        <dbReference type="ARBA" id="ARBA00023186"/>
    </source>
</evidence>
<dbReference type="PROSITE" id="PS50076">
    <property type="entry name" value="DNAJ_2"/>
    <property type="match status" value="1"/>
</dbReference>
<dbReference type="CDD" id="cd06257">
    <property type="entry name" value="DnaJ"/>
    <property type="match status" value="1"/>
</dbReference>
<feature type="domain" description="CR-type" evidence="10">
    <location>
        <begin position="221"/>
        <end position="301"/>
    </location>
</feature>
<dbReference type="NCBIfam" id="NF008035">
    <property type="entry name" value="PRK10767.1"/>
    <property type="match status" value="1"/>
</dbReference>
<dbReference type="EMBL" id="JAIXMP010000011">
    <property type="protein sequence ID" value="KAI9264872.1"/>
    <property type="molecule type" value="Genomic_DNA"/>
</dbReference>
<sequence>MVLSRAAWRTASIHAATIHGSLKSTIAAHAKRPATRRFFYTVRGNKAVWGTIPGIEQQKRCFHATAPQGAKRDPYEVLGVSKTASQGDIKKAYYALAKKYHPDTNKEKDAREKFVQIQEAYEILSDEQKRKQYDQFGFGFDGAGGPGGPGGPGGFGGGGGQGFPGGFDPNDIFSQFFGGGFAGGGFGGGAGGGMGGDPFRNVPGEDIQTPLTITFMEAVKGVTKYVTVDRVTSCTTCHGSGMQAGKQKETCGVCRGSGVQTVSMGGFHMQTTCTSCGGTGSSIPSGAGCRTCDSVGKVRERKTVQVNVPAGVDQNSRIRVQGEGDAPIKGQGPSGDLFVSLNIIPSNVFRRQNYDIFVDAKIPFYKAMLGGRIRIPTIDGDVELKVPSGSQPGDNVALRGRGIQRLRGSSRGDQIVTLKVELPRGLRGAQREIIEKYASLVDPEYRKEDPPAPNMNQPNNNTPPPTPPSSDDGSDSGKDGNCKDGFFKNAFDKLKDKLSHEENDEKKKNDKE</sequence>
<reference evidence="11" key="2">
    <citation type="submission" date="2023-02" db="EMBL/GenBank/DDBJ databases">
        <authorList>
            <consortium name="DOE Joint Genome Institute"/>
            <person name="Mondo S.J."/>
            <person name="Chang Y."/>
            <person name="Wang Y."/>
            <person name="Ahrendt S."/>
            <person name="Andreopoulos W."/>
            <person name="Barry K."/>
            <person name="Beard J."/>
            <person name="Benny G.L."/>
            <person name="Blankenship S."/>
            <person name="Bonito G."/>
            <person name="Cuomo C."/>
            <person name="Desiro A."/>
            <person name="Gervers K.A."/>
            <person name="Hundley H."/>
            <person name="Kuo A."/>
            <person name="LaButti K."/>
            <person name="Lang B.F."/>
            <person name="Lipzen A."/>
            <person name="O'Donnell K."/>
            <person name="Pangilinan J."/>
            <person name="Reynolds N."/>
            <person name="Sandor L."/>
            <person name="Smith M.W."/>
            <person name="Tsang A."/>
            <person name="Grigoriev I.V."/>
            <person name="Stajich J.E."/>
            <person name="Spatafora J.W."/>
        </authorList>
    </citation>
    <scope>NUCLEOTIDE SEQUENCE</scope>
    <source>
        <strain evidence="11">RSA 2281</strain>
    </source>
</reference>
<dbReference type="InterPro" id="IPR018253">
    <property type="entry name" value="DnaJ_domain_CS"/>
</dbReference>
<keyword evidence="3 7" id="KW-0863">Zinc-finger</keyword>
<evidence type="ECO:0000256" key="4">
    <source>
        <dbReference type="ARBA" id="ARBA00022833"/>
    </source>
</evidence>
<dbReference type="GO" id="GO:0008270">
    <property type="term" value="F:zinc ion binding"/>
    <property type="evidence" value="ECO:0007669"/>
    <property type="project" value="UniProtKB-KW"/>
</dbReference>
<feature type="region of interest" description="Disordered" evidence="8">
    <location>
        <begin position="440"/>
        <end position="487"/>
    </location>
</feature>
<keyword evidence="4 7" id="KW-0862">Zinc</keyword>
<dbReference type="GO" id="GO:0042026">
    <property type="term" value="P:protein refolding"/>
    <property type="evidence" value="ECO:0007669"/>
    <property type="project" value="TreeGrafter"/>
</dbReference>
<feature type="domain" description="J" evidence="9">
    <location>
        <begin position="73"/>
        <end position="137"/>
    </location>
</feature>
<keyword evidence="12" id="KW-1185">Reference proteome</keyword>
<protein>
    <recommendedName>
        <fullName evidence="6">DnaJ homolog 1, mitochondrial</fullName>
    </recommendedName>
</protein>
<dbReference type="Gene3D" id="2.60.260.20">
    <property type="entry name" value="Urease metallochaperone UreE, N-terminal domain"/>
    <property type="match status" value="2"/>
</dbReference>
<organism evidence="11 12">
    <name type="scientific">Phascolomyces articulosus</name>
    <dbReference type="NCBI Taxonomy" id="60185"/>
    <lineage>
        <taxon>Eukaryota</taxon>
        <taxon>Fungi</taxon>
        <taxon>Fungi incertae sedis</taxon>
        <taxon>Mucoromycota</taxon>
        <taxon>Mucoromycotina</taxon>
        <taxon>Mucoromycetes</taxon>
        <taxon>Mucorales</taxon>
        <taxon>Lichtheimiaceae</taxon>
        <taxon>Phascolomyces</taxon>
    </lineage>
</organism>
<dbReference type="InterPro" id="IPR001305">
    <property type="entry name" value="HSP_DnaJ_Cys-rich_dom"/>
</dbReference>
<dbReference type="InterPro" id="IPR002939">
    <property type="entry name" value="DnaJ_C"/>
</dbReference>
<gene>
    <name evidence="11" type="ORF">BDA99DRAFT_507126</name>
</gene>
<keyword evidence="5" id="KW-0143">Chaperone</keyword>
<evidence type="ECO:0000256" key="6">
    <source>
        <dbReference type="ARBA" id="ARBA00072890"/>
    </source>
</evidence>
<dbReference type="InterPro" id="IPR001623">
    <property type="entry name" value="DnaJ_domain"/>
</dbReference>
<dbReference type="CDD" id="cd10719">
    <property type="entry name" value="DnaJ_zf"/>
    <property type="match status" value="1"/>
</dbReference>
<dbReference type="GO" id="GO:0051082">
    <property type="term" value="F:unfolded protein binding"/>
    <property type="evidence" value="ECO:0007669"/>
    <property type="project" value="InterPro"/>
</dbReference>
<dbReference type="InterPro" id="IPR008971">
    <property type="entry name" value="HSP40/DnaJ_pept-bd"/>
</dbReference>
<dbReference type="Gene3D" id="2.10.230.10">
    <property type="entry name" value="Heat shock protein DnaJ, cysteine-rich domain"/>
    <property type="match status" value="1"/>
</dbReference>
<dbReference type="Pfam" id="PF00226">
    <property type="entry name" value="DnaJ"/>
    <property type="match status" value="1"/>
</dbReference>
<keyword evidence="1 7" id="KW-0479">Metal-binding</keyword>
<evidence type="ECO:0000313" key="12">
    <source>
        <dbReference type="Proteomes" id="UP001209540"/>
    </source>
</evidence>
<name>A0AAD5K1G9_9FUNG</name>
<feature type="compositionally biased region" description="Basic and acidic residues" evidence="8">
    <location>
        <begin position="475"/>
        <end position="487"/>
    </location>
</feature>
<comment type="caution">
    <text evidence="11">The sequence shown here is derived from an EMBL/GenBank/DDBJ whole genome shotgun (WGS) entry which is preliminary data.</text>
</comment>
<evidence type="ECO:0000256" key="7">
    <source>
        <dbReference type="PROSITE-ProRule" id="PRU00546"/>
    </source>
</evidence>
<dbReference type="GO" id="GO:0005524">
    <property type="term" value="F:ATP binding"/>
    <property type="evidence" value="ECO:0007669"/>
    <property type="project" value="InterPro"/>
</dbReference>
<reference evidence="11" key="1">
    <citation type="journal article" date="2022" name="IScience">
        <title>Evolution of zygomycete secretomes and the origins of terrestrial fungal ecologies.</title>
        <authorList>
            <person name="Chang Y."/>
            <person name="Wang Y."/>
            <person name="Mondo S."/>
            <person name="Ahrendt S."/>
            <person name="Andreopoulos W."/>
            <person name="Barry K."/>
            <person name="Beard J."/>
            <person name="Benny G.L."/>
            <person name="Blankenship S."/>
            <person name="Bonito G."/>
            <person name="Cuomo C."/>
            <person name="Desiro A."/>
            <person name="Gervers K.A."/>
            <person name="Hundley H."/>
            <person name="Kuo A."/>
            <person name="LaButti K."/>
            <person name="Lang B.F."/>
            <person name="Lipzen A."/>
            <person name="O'Donnell K."/>
            <person name="Pangilinan J."/>
            <person name="Reynolds N."/>
            <person name="Sandor L."/>
            <person name="Smith M.E."/>
            <person name="Tsang A."/>
            <person name="Grigoriev I.V."/>
            <person name="Stajich J.E."/>
            <person name="Spatafora J.W."/>
        </authorList>
    </citation>
    <scope>NUCLEOTIDE SEQUENCE</scope>
    <source>
        <strain evidence="11">RSA 2281</strain>
    </source>
</reference>
<dbReference type="FunFam" id="2.60.260.20:FF:000005">
    <property type="entry name" value="Chaperone protein dnaJ 1, mitochondrial"/>
    <property type="match status" value="1"/>
</dbReference>